<accession>A0AAV5NVD7</accession>
<dbReference type="Gene3D" id="3.30.565.10">
    <property type="entry name" value="Histidine kinase-like ATPase, C-terminal domain"/>
    <property type="match status" value="1"/>
</dbReference>
<dbReference type="Proteomes" id="UP001156690">
    <property type="component" value="Unassembled WGS sequence"/>
</dbReference>
<dbReference type="GO" id="GO:0000155">
    <property type="term" value="F:phosphorelay sensor kinase activity"/>
    <property type="evidence" value="ECO:0007669"/>
    <property type="project" value="InterPro"/>
</dbReference>
<dbReference type="RefSeq" id="WP_126609375.1">
    <property type="nucleotide sequence ID" value="NZ_AP025145.1"/>
</dbReference>
<dbReference type="PRINTS" id="PR00344">
    <property type="entry name" value="BCTRLSENSOR"/>
</dbReference>
<dbReference type="SMART" id="SM00387">
    <property type="entry name" value="HATPase_c"/>
    <property type="match status" value="1"/>
</dbReference>
<keyword evidence="6" id="KW-1133">Transmembrane helix</keyword>
<evidence type="ECO:0000256" key="1">
    <source>
        <dbReference type="ARBA" id="ARBA00000085"/>
    </source>
</evidence>
<gene>
    <name evidence="8" type="ORF">GCM10007932_37790</name>
</gene>
<evidence type="ECO:0000313" key="8">
    <source>
        <dbReference type="EMBL" id="GLQ74418.1"/>
    </source>
</evidence>
<dbReference type="PROSITE" id="PS50109">
    <property type="entry name" value="HIS_KIN"/>
    <property type="match status" value="1"/>
</dbReference>
<evidence type="ECO:0000256" key="2">
    <source>
        <dbReference type="ARBA" id="ARBA00012438"/>
    </source>
</evidence>
<dbReference type="Pfam" id="PF02518">
    <property type="entry name" value="HATPase_c"/>
    <property type="match status" value="1"/>
</dbReference>
<keyword evidence="6" id="KW-0472">Membrane</keyword>
<keyword evidence="9" id="KW-1185">Reference proteome</keyword>
<dbReference type="Gene3D" id="1.10.287.130">
    <property type="match status" value="1"/>
</dbReference>
<dbReference type="InterPro" id="IPR036097">
    <property type="entry name" value="HisK_dim/P_sf"/>
</dbReference>
<proteinExistence type="predicted"/>
<keyword evidence="3" id="KW-0597">Phosphoprotein</keyword>
<dbReference type="PANTHER" id="PTHR43547">
    <property type="entry name" value="TWO-COMPONENT HISTIDINE KINASE"/>
    <property type="match status" value="1"/>
</dbReference>
<sequence length="474" mass="52783">MSSKQNIELALQQAKKQLFTQFMTLLFGGLVVILMLIGIVFFFDSYQEEKKYLHSLSTEYQRILTYESDEKLVHVIESNQQRLYENHIAVYLSDEKGALNYLAGDEFPMYGLEKSVMDWDSQNFAYFLTQPHLAIQLTGKKQVFRLIVDLNSRYASALKNWLITCFSVVLLALITALLVHRLLTKTLRPLSHLAEDIQRLDEGNLSDIATTHVGNVNGGFALLYSSVHNMLSKLTTCITTLDRTLDAIAHDLRTPLTRIHLTAEKALSLPNLSPTPEHLIQSNTTLTQALSDCAENSTQANNLLTALMKLNDELTGKKPTLLENIDPNTIVKTVASWYEDIAEVNGITLNLELADSHLAKADANKLTQIIVNVLDNALKYTPEGGTVTLSTAINTAHQYQISIADTGIGIEPEFHELIFKRLFRVDESRNLTHGYGLGLSLTKAMVDSLNGLISVESELGKGSCFNIVLEVVEA</sequence>
<evidence type="ECO:0000256" key="5">
    <source>
        <dbReference type="ARBA" id="ARBA00022777"/>
    </source>
</evidence>
<keyword evidence="6" id="KW-0812">Transmembrane</keyword>
<dbReference type="InterPro" id="IPR036890">
    <property type="entry name" value="HATPase_C_sf"/>
</dbReference>
<feature type="transmembrane region" description="Helical" evidence="6">
    <location>
        <begin position="161"/>
        <end position="183"/>
    </location>
</feature>
<dbReference type="InterPro" id="IPR004358">
    <property type="entry name" value="Sig_transdc_His_kin-like_C"/>
</dbReference>
<reference evidence="9" key="1">
    <citation type="journal article" date="2019" name="Int. J. Syst. Evol. Microbiol.">
        <title>The Global Catalogue of Microorganisms (GCM) 10K type strain sequencing project: providing services to taxonomists for standard genome sequencing and annotation.</title>
        <authorList>
            <consortium name="The Broad Institute Genomics Platform"/>
            <consortium name="The Broad Institute Genome Sequencing Center for Infectious Disease"/>
            <person name="Wu L."/>
            <person name="Ma J."/>
        </authorList>
    </citation>
    <scope>NUCLEOTIDE SEQUENCE [LARGE SCALE GENOMIC DNA]</scope>
    <source>
        <strain evidence="9">NBRC 15640</strain>
    </source>
</reference>
<evidence type="ECO:0000256" key="4">
    <source>
        <dbReference type="ARBA" id="ARBA00022679"/>
    </source>
</evidence>
<dbReference type="GO" id="GO:0005886">
    <property type="term" value="C:plasma membrane"/>
    <property type="evidence" value="ECO:0007669"/>
    <property type="project" value="UniProtKB-ARBA"/>
</dbReference>
<evidence type="ECO:0000256" key="3">
    <source>
        <dbReference type="ARBA" id="ARBA00022553"/>
    </source>
</evidence>
<feature type="domain" description="Histidine kinase" evidence="7">
    <location>
        <begin position="247"/>
        <end position="473"/>
    </location>
</feature>
<protein>
    <recommendedName>
        <fullName evidence="2">histidine kinase</fullName>
        <ecNumber evidence="2">2.7.13.3</ecNumber>
    </recommendedName>
</protein>
<keyword evidence="4" id="KW-0808">Transferase</keyword>
<dbReference type="EC" id="2.7.13.3" evidence="2"/>
<name>A0AAV5NVD7_9VIBR</name>
<dbReference type="EMBL" id="BSNX01000055">
    <property type="protein sequence ID" value="GLQ74418.1"/>
    <property type="molecule type" value="Genomic_DNA"/>
</dbReference>
<dbReference type="InterPro" id="IPR003594">
    <property type="entry name" value="HATPase_dom"/>
</dbReference>
<feature type="transmembrane region" description="Helical" evidence="6">
    <location>
        <begin position="21"/>
        <end position="43"/>
    </location>
</feature>
<organism evidence="8 9">
    <name type="scientific">Vibrio penaeicida</name>
    <dbReference type="NCBI Taxonomy" id="104609"/>
    <lineage>
        <taxon>Bacteria</taxon>
        <taxon>Pseudomonadati</taxon>
        <taxon>Pseudomonadota</taxon>
        <taxon>Gammaproteobacteria</taxon>
        <taxon>Vibrionales</taxon>
        <taxon>Vibrionaceae</taxon>
        <taxon>Vibrio</taxon>
    </lineage>
</organism>
<dbReference type="SUPFAM" id="SSF55874">
    <property type="entry name" value="ATPase domain of HSP90 chaperone/DNA topoisomerase II/histidine kinase"/>
    <property type="match status" value="1"/>
</dbReference>
<keyword evidence="5" id="KW-0418">Kinase</keyword>
<comment type="catalytic activity">
    <reaction evidence="1">
        <text>ATP + protein L-histidine = ADP + protein N-phospho-L-histidine.</text>
        <dbReference type="EC" id="2.7.13.3"/>
    </reaction>
</comment>
<evidence type="ECO:0000313" key="9">
    <source>
        <dbReference type="Proteomes" id="UP001156690"/>
    </source>
</evidence>
<evidence type="ECO:0000259" key="7">
    <source>
        <dbReference type="PROSITE" id="PS50109"/>
    </source>
</evidence>
<evidence type="ECO:0000256" key="6">
    <source>
        <dbReference type="SAM" id="Phobius"/>
    </source>
</evidence>
<dbReference type="FunFam" id="3.30.565.10:FF:000006">
    <property type="entry name" value="Sensor histidine kinase WalK"/>
    <property type="match status" value="1"/>
</dbReference>
<comment type="caution">
    <text evidence="8">The sequence shown here is derived from an EMBL/GenBank/DDBJ whole genome shotgun (WGS) entry which is preliminary data.</text>
</comment>
<dbReference type="SUPFAM" id="SSF47384">
    <property type="entry name" value="Homodimeric domain of signal transducing histidine kinase"/>
    <property type="match status" value="1"/>
</dbReference>
<dbReference type="InterPro" id="IPR005467">
    <property type="entry name" value="His_kinase_dom"/>
</dbReference>
<dbReference type="AlphaFoldDB" id="A0AAV5NVD7"/>
<dbReference type="PANTHER" id="PTHR43547:SF2">
    <property type="entry name" value="HYBRID SIGNAL TRANSDUCTION HISTIDINE KINASE C"/>
    <property type="match status" value="1"/>
</dbReference>